<proteinExistence type="predicted"/>
<name>A0AB39U5M2_9BIFI</name>
<dbReference type="AlphaFoldDB" id="A0AB39U5M2"/>
<protein>
    <submittedName>
        <fullName evidence="1">Uncharacterized protein</fullName>
    </submittedName>
</protein>
<organism evidence="1">
    <name type="scientific">Bifidobacterium aquikefiricola</name>
    <dbReference type="NCBI Taxonomy" id="3059038"/>
    <lineage>
        <taxon>Bacteria</taxon>
        <taxon>Bacillati</taxon>
        <taxon>Actinomycetota</taxon>
        <taxon>Actinomycetes</taxon>
        <taxon>Bifidobacteriales</taxon>
        <taxon>Bifidobacteriaceae</taxon>
        <taxon>Bifidobacterium</taxon>
    </lineage>
</organism>
<reference evidence="1" key="1">
    <citation type="submission" date="2023-07" db="EMBL/GenBank/DDBJ databases">
        <title>Bifidobacterium aquikefiriaerophilum sp. nov. and Bifidobacterium eccum sp. nov., isolated from water kefir.</title>
        <authorList>
            <person name="Breselge S."/>
            <person name="Bellassi P."/>
            <person name="Barcenilla C."/>
            <person name="Alvarez-Ordonez A."/>
            <person name="Morelli L."/>
            <person name="Cotter P.D."/>
        </authorList>
    </citation>
    <scope>NUCLEOTIDE SEQUENCE</scope>
    <source>
        <strain evidence="1">WK041_4_12</strain>
    </source>
</reference>
<dbReference type="RefSeq" id="WP_369343964.1">
    <property type="nucleotide sequence ID" value="NZ_CP129674.1"/>
</dbReference>
<dbReference type="KEGG" id="baqk:QN215_08965"/>
<evidence type="ECO:0000313" key="1">
    <source>
        <dbReference type="EMBL" id="XDS44376.1"/>
    </source>
</evidence>
<accession>A0AB39U5M2</accession>
<sequence>MIWTSSPAKSGDTLSLSVSAVLAGGATSLHAVKVSGLSHAVISGGNVSGVYTGGAVVITLNNGSTLTITPGSQTVHLTVKEA</sequence>
<gene>
    <name evidence="1" type="ORF">QN215_08965</name>
</gene>
<dbReference type="EMBL" id="CP129674">
    <property type="protein sequence ID" value="XDS44376.1"/>
    <property type="molecule type" value="Genomic_DNA"/>
</dbReference>